<proteinExistence type="predicted"/>
<dbReference type="InterPro" id="IPR000944">
    <property type="entry name" value="Tscrpt_reg_Rrf2"/>
</dbReference>
<dbReference type="GO" id="GO:0005829">
    <property type="term" value="C:cytosol"/>
    <property type="evidence" value="ECO:0007669"/>
    <property type="project" value="TreeGrafter"/>
</dbReference>
<dbReference type="Proteomes" id="UP000231426">
    <property type="component" value="Unassembled WGS sequence"/>
</dbReference>
<dbReference type="PROSITE" id="PS51197">
    <property type="entry name" value="HTH_RRF2_2"/>
    <property type="match status" value="1"/>
</dbReference>
<accession>A0A2M6W7Q9</accession>
<dbReference type="InterPro" id="IPR036390">
    <property type="entry name" value="WH_DNA-bd_sf"/>
</dbReference>
<dbReference type="InterPro" id="IPR036388">
    <property type="entry name" value="WH-like_DNA-bd_sf"/>
</dbReference>
<reference evidence="2" key="1">
    <citation type="submission" date="2017-09" db="EMBL/GenBank/DDBJ databases">
        <title>Depth-based differentiation of microbial function through sediment-hosted aquifers and enrichment of novel symbionts in the deep terrestrial subsurface.</title>
        <authorList>
            <person name="Probst A.J."/>
            <person name="Ladd B."/>
            <person name="Jarett J.K."/>
            <person name="Geller-Mcgrath D.E."/>
            <person name="Sieber C.M.K."/>
            <person name="Emerson J.B."/>
            <person name="Anantharaman K."/>
            <person name="Thomas B.C."/>
            <person name="Malmstrom R."/>
            <person name="Stieglmeier M."/>
            <person name="Klingl A."/>
            <person name="Woyke T."/>
            <person name="Ryan C.M."/>
            <person name="Banfield J.F."/>
        </authorList>
    </citation>
    <scope>NUCLEOTIDE SEQUENCE [LARGE SCALE GENOMIC DNA]</scope>
</reference>
<dbReference type="PROSITE" id="PS01332">
    <property type="entry name" value="HTH_RRF2_1"/>
    <property type="match status" value="1"/>
</dbReference>
<sequence>MLTIRRETDYAIQILKLLAKSKEKFLSLKDLSDMTGISFLFLQKIARKLRIGGLIKAGQGASGGYALNMPAKQISLKNIIETVEGPCAILSCFCGDKKFNCVKKGNQCALQNKMKKLNNQIIKVVEKTKLSSL</sequence>
<organism evidence="1 2">
    <name type="scientific">Candidatus Magasanikbacteria bacterium CG10_big_fil_rev_8_21_14_0_10_36_32</name>
    <dbReference type="NCBI Taxonomy" id="1974646"/>
    <lineage>
        <taxon>Bacteria</taxon>
        <taxon>Candidatus Magasanikiibacteriota</taxon>
    </lineage>
</organism>
<dbReference type="NCBIfam" id="TIGR00738">
    <property type="entry name" value="rrf2_super"/>
    <property type="match status" value="1"/>
</dbReference>
<protein>
    <recommendedName>
        <fullName evidence="3">Rrf2 family transcriptional regulator</fullName>
    </recommendedName>
</protein>
<dbReference type="InterPro" id="IPR030489">
    <property type="entry name" value="TR_Rrf2-type_CS"/>
</dbReference>
<gene>
    <name evidence="1" type="ORF">COU29_00310</name>
</gene>
<dbReference type="Gene3D" id="1.10.10.10">
    <property type="entry name" value="Winged helix-like DNA-binding domain superfamily/Winged helix DNA-binding domain"/>
    <property type="match status" value="1"/>
</dbReference>
<dbReference type="PANTHER" id="PTHR33221:SF2">
    <property type="entry name" value="TRANSCRIPTIONAL REGULATOR"/>
    <property type="match status" value="1"/>
</dbReference>
<name>A0A2M6W7Q9_9BACT</name>
<evidence type="ECO:0000313" key="1">
    <source>
        <dbReference type="EMBL" id="PIT88811.1"/>
    </source>
</evidence>
<dbReference type="EMBL" id="PFBV01000001">
    <property type="protein sequence ID" value="PIT88811.1"/>
    <property type="molecule type" value="Genomic_DNA"/>
</dbReference>
<dbReference type="GO" id="GO:0003700">
    <property type="term" value="F:DNA-binding transcription factor activity"/>
    <property type="evidence" value="ECO:0007669"/>
    <property type="project" value="TreeGrafter"/>
</dbReference>
<evidence type="ECO:0000313" key="2">
    <source>
        <dbReference type="Proteomes" id="UP000231426"/>
    </source>
</evidence>
<evidence type="ECO:0008006" key="3">
    <source>
        <dbReference type="Google" id="ProtNLM"/>
    </source>
</evidence>
<dbReference type="Pfam" id="PF02082">
    <property type="entry name" value="Rrf2"/>
    <property type="match status" value="1"/>
</dbReference>
<comment type="caution">
    <text evidence="1">The sequence shown here is derived from an EMBL/GenBank/DDBJ whole genome shotgun (WGS) entry which is preliminary data.</text>
</comment>
<dbReference type="PANTHER" id="PTHR33221">
    <property type="entry name" value="WINGED HELIX-TURN-HELIX TRANSCRIPTIONAL REGULATOR, RRF2 FAMILY"/>
    <property type="match status" value="1"/>
</dbReference>
<dbReference type="AlphaFoldDB" id="A0A2M6W7Q9"/>
<dbReference type="SUPFAM" id="SSF46785">
    <property type="entry name" value="Winged helix' DNA-binding domain"/>
    <property type="match status" value="1"/>
</dbReference>